<proteinExistence type="predicted"/>
<keyword evidence="3" id="KW-1185">Reference proteome</keyword>
<evidence type="ECO:0000313" key="2">
    <source>
        <dbReference type="EMBL" id="RSH90242.1"/>
    </source>
</evidence>
<dbReference type="AlphaFoldDB" id="A0A427YGN2"/>
<accession>A0A427YGN2</accession>
<name>A0A427YGN2_9TREE</name>
<keyword evidence="1" id="KW-0472">Membrane</keyword>
<dbReference type="EMBL" id="RSCD01000011">
    <property type="protein sequence ID" value="RSH90242.1"/>
    <property type="molecule type" value="Genomic_DNA"/>
</dbReference>
<dbReference type="Proteomes" id="UP000279259">
    <property type="component" value="Unassembled WGS sequence"/>
</dbReference>
<feature type="transmembrane region" description="Helical" evidence="1">
    <location>
        <begin position="6"/>
        <end position="33"/>
    </location>
</feature>
<reference evidence="2 3" key="1">
    <citation type="submission" date="2018-11" db="EMBL/GenBank/DDBJ databases">
        <title>Genome sequence of Saitozyma podzolica DSM 27192.</title>
        <authorList>
            <person name="Aliyu H."/>
            <person name="Gorte O."/>
            <person name="Ochsenreither K."/>
        </authorList>
    </citation>
    <scope>NUCLEOTIDE SEQUENCE [LARGE SCALE GENOMIC DNA]</scope>
    <source>
        <strain evidence="2 3">DSM 27192</strain>
    </source>
</reference>
<evidence type="ECO:0000256" key="1">
    <source>
        <dbReference type="SAM" id="Phobius"/>
    </source>
</evidence>
<keyword evidence="1" id="KW-1133">Transmembrane helix</keyword>
<sequence length="126" mass="13825">MDEGLFLFAILCGFILLSAIIYCFLSTCLGLSIRRSDIWEALRPPTLSDIRTRDAARRRRAEEMTRMYGNGNGNAGVSGDYNDEGYELDHMGGGGGYEYDRGMGVGGVGGGAEELEMMRRGGRGYY</sequence>
<keyword evidence="1" id="KW-0812">Transmembrane</keyword>
<organism evidence="2 3">
    <name type="scientific">Saitozyma podzolica</name>
    <dbReference type="NCBI Taxonomy" id="1890683"/>
    <lineage>
        <taxon>Eukaryota</taxon>
        <taxon>Fungi</taxon>
        <taxon>Dikarya</taxon>
        <taxon>Basidiomycota</taxon>
        <taxon>Agaricomycotina</taxon>
        <taxon>Tremellomycetes</taxon>
        <taxon>Tremellales</taxon>
        <taxon>Trimorphomycetaceae</taxon>
        <taxon>Saitozyma</taxon>
    </lineage>
</organism>
<comment type="caution">
    <text evidence="2">The sequence shown here is derived from an EMBL/GenBank/DDBJ whole genome shotgun (WGS) entry which is preliminary data.</text>
</comment>
<gene>
    <name evidence="2" type="ORF">EHS25_001576</name>
</gene>
<dbReference type="OrthoDB" id="2562419at2759"/>
<protein>
    <submittedName>
        <fullName evidence="2">Uncharacterized protein</fullName>
    </submittedName>
</protein>
<evidence type="ECO:0000313" key="3">
    <source>
        <dbReference type="Proteomes" id="UP000279259"/>
    </source>
</evidence>